<name>A0A850PPA4_9MYCO</name>
<comment type="caution">
    <text evidence="2">The sequence shown here is derived from an EMBL/GenBank/DDBJ whole genome shotgun (WGS) entry which is preliminary data.</text>
</comment>
<keyword evidence="3" id="KW-1185">Reference proteome</keyword>
<organism evidence="2 3">
    <name type="scientific">Mycolicibacterium hippocampi</name>
    <dbReference type="NCBI Taxonomy" id="659824"/>
    <lineage>
        <taxon>Bacteria</taxon>
        <taxon>Bacillati</taxon>
        <taxon>Actinomycetota</taxon>
        <taxon>Actinomycetes</taxon>
        <taxon>Mycobacteriales</taxon>
        <taxon>Mycobacteriaceae</taxon>
        <taxon>Mycolicibacterium</taxon>
    </lineage>
</organism>
<reference evidence="2 3" key="1">
    <citation type="submission" date="2020-05" db="EMBL/GenBank/DDBJ databases">
        <title>Draft genome sequence of Mycobacterium hippocampi DL, isolated from European seabass, Dicentrarchus labrax, reared in fish farms.</title>
        <authorList>
            <person name="Stathopoulou P."/>
            <person name="Asimakis E."/>
            <person name="Tzokas K."/>
            <person name="Batargias C."/>
            <person name="Tsiamis G."/>
        </authorList>
    </citation>
    <scope>NUCLEOTIDE SEQUENCE [LARGE SCALE GENOMIC DNA]</scope>
    <source>
        <strain evidence="2 3">DL</strain>
    </source>
</reference>
<dbReference type="Proteomes" id="UP000570517">
    <property type="component" value="Unassembled WGS sequence"/>
</dbReference>
<evidence type="ECO:0000313" key="2">
    <source>
        <dbReference type="EMBL" id="NVN52272.1"/>
    </source>
</evidence>
<evidence type="ECO:0000256" key="1">
    <source>
        <dbReference type="SAM" id="MobiDB-lite"/>
    </source>
</evidence>
<sequence length="123" mass="13813">MARRRDPTATVTGITAWVLPDGSVATLWRIRCPLCRGFHNHRPGGTRHLRQAPCTPCSGLHIESPSDRIVRNRNVIDQRPTADPTRIAQERRATYIEACRTAGRDTALHEDRDDAPMAGMHRP</sequence>
<proteinExistence type="predicted"/>
<gene>
    <name evidence="2" type="ORF">HLY00_2655</name>
</gene>
<dbReference type="EMBL" id="JABFYL010000043">
    <property type="protein sequence ID" value="NVN52272.1"/>
    <property type="molecule type" value="Genomic_DNA"/>
</dbReference>
<feature type="compositionally biased region" description="Basic and acidic residues" evidence="1">
    <location>
        <begin position="104"/>
        <end position="115"/>
    </location>
</feature>
<accession>A0A850PPA4</accession>
<feature type="region of interest" description="Disordered" evidence="1">
    <location>
        <begin position="104"/>
        <end position="123"/>
    </location>
</feature>
<dbReference type="AlphaFoldDB" id="A0A850PPA4"/>
<evidence type="ECO:0000313" key="3">
    <source>
        <dbReference type="Proteomes" id="UP000570517"/>
    </source>
</evidence>
<protein>
    <submittedName>
        <fullName evidence="2">Uncharacterized protein</fullName>
    </submittedName>
</protein>